<keyword evidence="2" id="KW-0812">Transmembrane</keyword>
<dbReference type="RefSeq" id="WP_137668019.1">
    <property type="nucleotide sequence ID" value="NZ_BJCE01000110.1"/>
</dbReference>
<feature type="transmembrane region" description="Helical" evidence="2">
    <location>
        <begin position="12"/>
        <end position="30"/>
    </location>
</feature>
<keyword evidence="3" id="KW-0378">Hydrolase</keyword>
<name>A0A480A418_9CYAN</name>
<dbReference type="EMBL" id="BJCE01000110">
    <property type="protein sequence ID" value="GCL38011.1"/>
    <property type="molecule type" value="Genomic_DNA"/>
</dbReference>
<dbReference type="SUPFAM" id="SSF53955">
    <property type="entry name" value="Lysozyme-like"/>
    <property type="match status" value="1"/>
</dbReference>
<dbReference type="InterPro" id="IPR023346">
    <property type="entry name" value="Lysozyme-like_dom_sf"/>
</dbReference>
<protein>
    <submittedName>
        <fullName evidence="3">Family 24 glycoside hydrolase</fullName>
    </submittedName>
</protein>
<accession>A0A480A418</accession>
<sequence length="243" mass="27733">MTIKFKGVEKLIGPIASLLAFVYLFQWYIFGDLQSKIDPIFERKNPPLVMKDGDPYIRALMRTISFSESNTPRPYSVLYGGKQVNDLSRHPQICVTIVNGPNKGNCSTAAGRYQIINTTWYDIAPRYHPHPPGLRFWHSYSFDAEYQDVVVYRWLNDSKVWGVDISQQLRNGKLNDVLRRLSPTWTSLGYGIETNSNTRFLPQVYQKVLQEELALANKPTVNNPQALPAPPSSNSLPDSQQIR</sequence>
<dbReference type="Gene3D" id="1.10.530.10">
    <property type="match status" value="1"/>
</dbReference>
<dbReference type="Proteomes" id="UP000300142">
    <property type="component" value="Unassembled WGS sequence"/>
</dbReference>
<keyword evidence="2" id="KW-0472">Membrane</keyword>
<gene>
    <name evidence="3" type="ORF">SR1949_31240</name>
</gene>
<keyword evidence="4" id="KW-1185">Reference proteome</keyword>
<feature type="region of interest" description="Disordered" evidence="1">
    <location>
        <begin position="220"/>
        <end position="243"/>
    </location>
</feature>
<proteinExistence type="predicted"/>
<feature type="compositionally biased region" description="Low complexity" evidence="1">
    <location>
        <begin position="222"/>
        <end position="237"/>
    </location>
</feature>
<dbReference type="GO" id="GO:0016787">
    <property type="term" value="F:hydrolase activity"/>
    <property type="evidence" value="ECO:0007669"/>
    <property type="project" value="UniProtKB-KW"/>
</dbReference>
<evidence type="ECO:0000313" key="3">
    <source>
        <dbReference type="EMBL" id="GCL38011.1"/>
    </source>
</evidence>
<comment type="caution">
    <text evidence="3">The sequence shown here is derived from an EMBL/GenBank/DDBJ whole genome shotgun (WGS) entry which is preliminary data.</text>
</comment>
<dbReference type="AlphaFoldDB" id="A0A480A418"/>
<reference evidence="4" key="1">
    <citation type="submission" date="2019-02" db="EMBL/GenBank/DDBJ databases">
        <title>Draft genome sequence of Sphaerospermopsis reniformis NIES-1949.</title>
        <authorList>
            <person name="Yamaguchi H."/>
            <person name="Suzuki S."/>
            <person name="Kawachi M."/>
        </authorList>
    </citation>
    <scope>NUCLEOTIDE SEQUENCE [LARGE SCALE GENOMIC DNA]</scope>
    <source>
        <strain evidence="4">NIES-1949</strain>
    </source>
</reference>
<keyword evidence="2" id="KW-1133">Transmembrane helix</keyword>
<evidence type="ECO:0000256" key="1">
    <source>
        <dbReference type="SAM" id="MobiDB-lite"/>
    </source>
</evidence>
<evidence type="ECO:0000313" key="4">
    <source>
        <dbReference type="Proteomes" id="UP000300142"/>
    </source>
</evidence>
<evidence type="ECO:0000256" key="2">
    <source>
        <dbReference type="SAM" id="Phobius"/>
    </source>
</evidence>
<organism evidence="3 4">
    <name type="scientific">Sphaerospermopsis reniformis</name>
    <dbReference type="NCBI Taxonomy" id="531300"/>
    <lineage>
        <taxon>Bacteria</taxon>
        <taxon>Bacillati</taxon>
        <taxon>Cyanobacteriota</taxon>
        <taxon>Cyanophyceae</taxon>
        <taxon>Nostocales</taxon>
        <taxon>Aphanizomenonaceae</taxon>
        <taxon>Sphaerospermopsis</taxon>
    </lineage>
</organism>